<keyword evidence="8" id="KW-0238">DNA-binding</keyword>
<accession>A0A0P7TV38</accession>
<keyword evidence="5 11" id="KW-0863">Zinc-finger</keyword>
<evidence type="ECO:0000256" key="3">
    <source>
        <dbReference type="ARBA" id="ARBA00022723"/>
    </source>
</evidence>
<dbReference type="Gene3D" id="3.30.160.60">
    <property type="entry name" value="Classic Zinc Finger"/>
    <property type="match status" value="2"/>
</dbReference>
<dbReference type="PROSITE" id="PS50097">
    <property type="entry name" value="BTB"/>
    <property type="match status" value="1"/>
</dbReference>
<feature type="domain" description="C2H2-type" evidence="14">
    <location>
        <begin position="432"/>
        <end position="459"/>
    </location>
</feature>
<evidence type="ECO:0000256" key="11">
    <source>
        <dbReference type="PROSITE-ProRule" id="PRU00042"/>
    </source>
</evidence>
<evidence type="ECO:0000256" key="8">
    <source>
        <dbReference type="ARBA" id="ARBA00023125"/>
    </source>
</evidence>
<keyword evidence="10" id="KW-0539">Nucleus</keyword>
<feature type="compositionally biased region" description="Polar residues" evidence="12">
    <location>
        <begin position="235"/>
        <end position="256"/>
    </location>
</feature>
<feature type="region of interest" description="Disordered" evidence="12">
    <location>
        <begin position="172"/>
        <end position="256"/>
    </location>
</feature>
<dbReference type="Pfam" id="PF00651">
    <property type="entry name" value="BTB"/>
    <property type="match status" value="1"/>
</dbReference>
<dbReference type="GO" id="GO:0000978">
    <property type="term" value="F:RNA polymerase II cis-regulatory region sequence-specific DNA binding"/>
    <property type="evidence" value="ECO:0007669"/>
    <property type="project" value="TreeGrafter"/>
</dbReference>
<keyword evidence="9" id="KW-0804">Transcription</keyword>
<evidence type="ECO:0000256" key="9">
    <source>
        <dbReference type="ARBA" id="ARBA00023163"/>
    </source>
</evidence>
<evidence type="ECO:0000256" key="6">
    <source>
        <dbReference type="ARBA" id="ARBA00022833"/>
    </source>
</evidence>
<dbReference type="Gene3D" id="3.30.710.10">
    <property type="entry name" value="Potassium Channel Kv1.1, Chain A"/>
    <property type="match status" value="1"/>
</dbReference>
<feature type="region of interest" description="Disordered" evidence="12">
    <location>
        <begin position="313"/>
        <end position="346"/>
    </location>
</feature>
<keyword evidence="7" id="KW-0805">Transcription regulation</keyword>
<dbReference type="PROSITE" id="PS00028">
    <property type="entry name" value="ZINC_FINGER_C2H2_1"/>
    <property type="match status" value="1"/>
</dbReference>
<feature type="compositionally biased region" description="Polar residues" evidence="12">
    <location>
        <begin position="172"/>
        <end position="186"/>
    </location>
</feature>
<dbReference type="InterPro" id="IPR011333">
    <property type="entry name" value="SKP1/BTB/POZ_sf"/>
</dbReference>
<sequence length="537" mass="58796">MVNCEVEETAGTSARSSRCTEEEMEIESHYRQLLRELDEQRRQGILCDVSVVVEGRPFAAHRNVLLGSSRYFKTLYSSWTEAEPEPVPGGNPNAVTHLDIVTARAFEAILDFMYSARLVLTGANVIEVMSAASYLQMTDVVQACHAFIRATLDISLRSRLVKKLAEVDVNSSLPSSAMSGSKTSSLLAPRTDPDKSLDDSLITSSQKGSRVLRRVKQGKSSHTCQEEALMHTLWDQPTKTIGEQTSPSSPRGSQGQHHMAFLGELAQRQAAGSKRRKNRKNKDTVRHITEQVECGVGPSELSMFALLSASGLSSSNRETSGARTAADEQLLSGVRTDEGDPREEEAWSARGWEHHHLQGELSGTNGILPLHRSLLGADPTLSLEQTPSGGNVSSTDCAVGGRKFHCPCCSFSAVHQCILRRHLRSHTGERPYPCATCGKTFTRREHMKRHAQVHSKDTKFTCKVCGQMFPSAAAVGVRRGSRRHAVCSSCSGSNGQRGSPMHPEDTETAEQEEADSGWKDNSGTPAEEEPKEREERG</sequence>
<feature type="region of interest" description="Disordered" evidence="12">
    <location>
        <begin position="488"/>
        <end position="537"/>
    </location>
</feature>
<evidence type="ECO:0000313" key="15">
    <source>
        <dbReference type="EMBL" id="KPP61531.1"/>
    </source>
</evidence>
<comment type="similarity">
    <text evidence="2">Belongs to the krueppel C2H2-type zinc-finger protein family.</text>
</comment>
<gene>
    <name evidence="15" type="ORF">Z043_120360</name>
</gene>
<feature type="domain" description="C2H2-type" evidence="14">
    <location>
        <begin position="404"/>
        <end position="431"/>
    </location>
</feature>
<evidence type="ECO:0000256" key="5">
    <source>
        <dbReference type="ARBA" id="ARBA00022771"/>
    </source>
</evidence>
<dbReference type="FunFam" id="3.30.160.60:FF:000185">
    <property type="entry name" value="zinc finger protein 319"/>
    <property type="match status" value="1"/>
</dbReference>
<feature type="domain" description="BTB" evidence="13">
    <location>
        <begin position="47"/>
        <end position="122"/>
    </location>
</feature>
<evidence type="ECO:0000256" key="10">
    <source>
        <dbReference type="ARBA" id="ARBA00023242"/>
    </source>
</evidence>
<keyword evidence="6" id="KW-0862">Zinc</keyword>
<feature type="compositionally biased region" description="Basic residues" evidence="12">
    <location>
        <begin position="210"/>
        <end position="219"/>
    </location>
</feature>
<comment type="caution">
    <text evidence="15">The sequence shown here is derived from an EMBL/GenBank/DDBJ whole genome shotgun (WGS) entry which is preliminary data.</text>
</comment>
<dbReference type="InterPro" id="IPR013087">
    <property type="entry name" value="Znf_C2H2_type"/>
</dbReference>
<keyword evidence="3" id="KW-0479">Metal-binding</keyword>
<proteinExistence type="inferred from homology"/>
<reference evidence="15 16" key="1">
    <citation type="submission" date="2015-08" db="EMBL/GenBank/DDBJ databases">
        <title>The genome of the Asian arowana (Scleropages formosus).</title>
        <authorList>
            <person name="Tan M.H."/>
            <person name="Gan H.M."/>
            <person name="Croft L.J."/>
            <person name="Austin C.M."/>
        </authorList>
    </citation>
    <scope>NUCLEOTIDE SEQUENCE [LARGE SCALE GENOMIC DNA]</scope>
    <source>
        <strain evidence="15">Aro1</strain>
    </source>
</reference>
<comment type="subcellular location">
    <subcellularLocation>
        <location evidence="1">Nucleus</location>
    </subcellularLocation>
</comment>
<evidence type="ECO:0000256" key="2">
    <source>
        <dbReference type="ARBA" id="ARBA00006991"/>
    </source>
</evidence>
<dbReference type="InterPro" id="IPR000210">
    <property type="entry name" value="BTB/POZ_dom"/>
</dbReference>
<dbReference type="GO" id="GO:0000981">
    <property type="term" value="F:DNA-binding transcription factor activity, RNA polymerase II-specific"/>
    <property type="evidence" value="ECO:0007669"/>
    <property type="project" value="TreeGrafter"/>
</dbReference>
<dbReference type="AlphaFoldDB" id="A0A0P7TV38"/>
<dbReference type="PROSITE" id="PS50157">
    <property type="entry name" value="ZINC_FINGER_C2H2_2"/>
    <property type="match status" value="2"/>
</dbReference>
<dbReference type="InterPro" id="IPR050457">
    <property type="entry name" value="ZnFinger_BTB_dom_contain"/>
</dbReference>
<dbReference type="STRING" id="113540.ENSSFOP00015032549"/>
<feature type="compositionally biased region" description="Polar residues" evidence="12">
    <location>
        <begin position="488"/>
        <end position="497"/>
    </location>
</feature>
<feature type="region of interest" description="Disordered" evidence="12">
    <location>
        <begin position="1"/>
        <end position="21"/>
    </location>
</feature>
<protein>
    <submittedName>
        <fullName evidence="15">Zinc finger and BTB domain-containing protein 46-like</fullName>
    </submittedName>
</protein>
<evidence type="ECO:0000259" key="13">
    <source>
        <dbReference type="PROSITE" id="PS50097"/>
    </source>
</evidence>
<dbReference type="PANTHER" id="PTHR46105:SF21">
    <property type="entry name" value="ZINC FINGER AND BTB DOMAIN CONTAINING 46"/>
    <property type="match status" value="1"/>
</dbReference>
<dbReference type="InterPro" id="IPR036236">
    <property type="entry name" value="Znf_C2H2_sf"/>
</dbReference>
<dbReference type="GO" id="GO:0008270">
    <property type="term" value="F:zinc ion binding"/>
    <property type="evidence" value="ECO:0007669"/>
    <property type="project" value="UniProtKB-KW"/>
</dbReference>
<dbReference type="SUPFAM" id="SSF57667">
    <property type="entry name" value="beta-beta-alpha zinc fingers"/>
    <property type="match status" value="1"/>
</dbReference>
<dbReference type="SMART" id="SM00225">
    <property type="entry name" value="BTB"/>
    <property type="match status" value="1"/>
</dbReference>
<dbReference type="EMBL" id="JARO02009526">
    <property type="protein sequence ID" value="KPP61531.1"/>
    <property type="molecule type" value="Genomic_DNA"/>
</dbReference>
<dbReference type="PANTHER" id="PTHR46105">
    <property type="entry name" value="AGAP004733-PA"/>
    <property type="match status" value="1"/>
</dbReference>
<evidence type="ECO:0000256" key="12">
    <source>
        <dbReference type="SAM" id="MobiDB-lite"/>
    </source>
</evidence>
<keyword evidence="4" id="KW-0677">Repeat</keyword>
<dbReference type="Proteomes" id="UP000034805">
    <property type="component" value="Unassembled WGS sequence"/>
</dbReference>
<evidence type="ECO:0000256" key="7">
    <source>
        <dbReference type="ARBA" id="ARBA00023015"/>
    </source>
</evidence>
<evidence type="ECO:0000256" key="1">
    <source>
        <dbReference type="ARBA" id="ARBA00004123"/>
    </source>
</evidence>
<evidence type="ECO:0000256" key="4">
    <source>
        <dbReference type="ARBA" id="ARBA00022737"/>
    </source>
</evidence>
<name>A0A0P7TV38_SCLFO</name>
<organism evidence="15 16">
    <name type="scientific">Scleropages formosus</name>
    <name type="common">Asian bonytongue</name>
    <name type="synonym">Osteoglossum formosum</name>
    <dbReference type="NCBI Taxonomy" id="113540"/>
    <lineage>
        <taxon>Eukaryota</taxon>
        <taxon>Metazoa</taxon>
        <taxon>Chordata</taxon>
        <taxon>Craniata</taxon>
        <taxon>Vertebrata</taxon>
        <taxon>Euteleostomi</taxon>
        <taxon>Actinopterygii</taxon>
        <taxon>Neopterygii</taxon>
        <taxon>Teleostei</taxon>
        <taxon>Osteoglossocephala</taxon>
        <taxon>Osteoglossomorpha</taxon>
        <taxon>Osteoglossiformes</taxon>
        <taxon>Osteoglossidae</taxon>
        <taxon>Scleropages</taxon>
    </lineage>
</organism>
<feature type="compositionally biased region" description="Acidic residues" evidence="12">
    <location>
        <begin position="506"/>
        <end position="515"/>
    </location>
</feature>
<dbReference type="SMART" id="SM00355">
    <property type="entry name" value="ZnF_C2H2"/>
    <property type="match status" value="3"/>
</dbReference>
<evidence type="ECO:0000313" key="16">
    <source>
        <dbReference type="Proteomes" id="UP000034805"/>
    </source>
</evidence>
<feature type="compositionally biased region" description="Basic and acidic residues" evidence="12">
    <location>
        <begin position="528"/>
        <end position="537"/>
    </location>
</feature>
<dbReference type="SUPFAM" id="SSF54695">
    <property type="entry name" value="POZ domain"/>
    <property type="match status" value="1"/>
</dbReference>
<evidence type="ECO:0000259" key="14">
    <source>
        <dbReference type="PROSITE" id="PS50157"/>
    </source>
</evidence>
<dbReference type="GO" id="GO:0005634">
    <property type="term" value="C:nucleus"/>
    <property type="evidence" value="ECO:0007669"/>
    <property type="project" value="UniProtKB-SubCell"/>
</dbReference>
<feature type="compositionally biased region" description="Basic and acidic residues" evidence="12">
    <location>
        <begin position="335"/>
        <end position="346"/>
    </location>
</feature>